<organism evidence="3 4">
    <name type="scientific">Polynucleobacter arcticus</name>
    <dbReference type="NCBI Taxonomy" id="1743165"/>
    <lineage>
        <taxon>Bacteria</taxon>
        <taxon>Pseudomonadati</taxon>
        <taxon>Pseudomonadota</taxon>
        <taxon>Betaproteobacteria</taxon>
        <taxon>Burkholderiales</taxon>
        <taxon>Burkholderiaceae</taxon>
        <taxon>Polynucleobacter</taxon>
    </lineage>
</organism>
<dbReference type="EMBL" id="CP028940">
    <property type="protein sequence ID" value="QKM60806.1"/>
    <property type="molecule type" value="Genomic_DNA"/>
</dbReference>
<keyword evidence="4" id="KW-1185">Reference proteome</keyword>
<name>A0A6M9PSC3_9BURK</name>
<dbReference type="RefSeq" id="WP_173960566.1">
    <property type="nucleotide sequence ID" value="NZ_CBCSCC010000009.1"/>
</dbReference>
<dbReference type="PROSITE" id="PS51257">
    <property type="entry name" value="PROKAR_LIPOPROTEIN"/>
    <property type="match status" value="1"/>
</dbReference>
<feature type="chain" id="PRO_5026667771" description="Lipoprotein" evidence="2">
    <location>
        <begin position="20"/>
        <end position="84"/>
    </location>
</feature>
<keyword evidence="2" id="KW-0732">Signal</keyword>
<evidence type="ECO:0008006" key="5">
    <source>
        <dbReference type="Google" id="ProtNLM"/>
    </source>
</evidence>
<evidence type="ECO:0000256" key="1">
    <source>
        <dbReference type="SAM" id="MobiDB-lite"/>
    </source>
</evidence>
<evidence type="ECO:0000313" key="3">
    <source>
        <dbReference type="EMBL" id="QKM60806.1"/>
    </source>
</evidence>
<evidence type="ECO:0000256" key="2">
    <source>
        <dbReference type="SAM" id="SignalP"/>
    </source>
</evidence>
<feature type="compositionally biased region" description="Polar residues" evidence="1">
    <location>
        <begin position="69"/>
        <end position="84"/>
    </location>
</feature>
<gene>
    <name evidence="3" type="ORF">DN92_07045</name>
</gene>
<evidence type="ECO:0000313" key="4">
    <source>
        <dbReference type="Proteomes" id="UP000501090"/>
    </source>
</evidence>
<sequence>MRFNLKTIGLCLAAGAMLAACSEPPEIAAKAAKRPDVAPYMGADNGFMTKGWTPGNQASWTESVDKRNQNQSEYSRFKSSVKQQ</sequence>
<dbReference type="AlphaFoldDB" id="A0A6M9PSC3"/>
<feature type="signal peptide" evidence="2">
    <location>
        <begin position="1"/>
        <end position="19"/>
    </location>
</feature>
<dbReference type="KEGG" id="pard:DN92_07045"/>
<dbReference type="Proteomes" id="UP000501090">
    <property type="component" value="Chromosome"/>
</dbReference>
<feature type="region of interest" description="Disordered" evidence="1">
    <location>
        <begin position="43"/>
        <end position="84"/>
    </location>
</feature>
<proteinExistence type="predicted"/>
<accession>A0A6M9PSC3</accession>
<protein>
    <recommendedName>
        <fullName evidence="5">Lipoprotein</fullName>
    </recommendedName>
</protein>
<reference evidence="3 4" key="1">
    <citation type="submission" date="2018-04" db="EMBL/GenBank/DDBJ databases">
        <title>Polynucleobacter sp. UK-Long2-W17 genome.</title>
        <authorList>
            <person name="Hahn M.W."/>
        </authorList>
    </citation>
    <scope>NUCLEOTIDE SEQUENCE [LARGE SCALE GENOMIC DNA]</scope>
    <source>
        <strain evidence="3 4">UK-Long2-W17</strain>
    </source>
</reference>